<keyword evidence="7 8" id="KW-0472">Membrane</keyword>
<dbReference type="Proteomes" id="UP000176846">
    <property type="component" value="Unassembled WGS sequence"/>
</dbReference>
<keyword evidence="2 8" id="KW-0812">Transmembrane</keyword>
<evidence type="ECO:0000256" key="4">
    <source>
        <dbReference type="ARBA" id="ARBA00022840"/>
    </source>
</evidence>
<keyword evidence="4" id="KW-0067">ATP-binding</keyword>
<dbReference type="InterPro" id="IPR023214">
    <property type="entry name" value="HAD_sf"/>
</dbReference>
<proteinExistence type="predicted"/>
<dbReference type="Gene3D" id="3.40.50.1000">
    <property type="entry name" value="HAD superfamily/HAD-like"/>
    <property type="match status" value="2"/>
</dbReference>
<keyword evidence="3" id="KW-0547">Nucleotide-binding</keyword>
<dbReference type="PRINTS" id="PR00119">
    <property type="entry name" value="CATATPASE"/>
</dbReference>
<feature type="transmembrane region" description="Helical" evidence="8">
    <location>
        <begin position="68"/>
        <end position="84"/>
    </location>
</feature>
<dbReference type="InterPro" id="IPR018303">
    <property type="entry name" value="ATPase_P-typ_P_site"/>
</dbReference>
<feature type="domain" description="Cation-transporting P-type ATPase N-terminal" evidence="9">
    <location>
        <begin position="11"/>
        <end position="85"/>
    </location>
</feature>
<feature type="transmembrane region" description="Helical" evidence="8">
    <location>
        <begin position="776"/>
        <end position="795"/>
    </location>
</feature>
<dbReference type="SMART" id="SM00831">
    <property type="entry name" value="Cation_ATPase_N"/>
    <property type="match status" value="1"/>
</dbReference>
<gene>
    <name evidence="10" type="ORF">A2936_03180</name>
</gene>
<evidence type="ECO:0000256" key="6">
    <source>
        <dbReference type="ARBA" id="ARBA00022989"/>
    </source>
</evidence>
<dbReference type="Pfam" id="PF08282">
    <property type="entry name" value="Hydrolase_3"/>
    <property type="match status" value="1"/>
</dbReference>
<dbReference type="PANTHER" id="PTHR42861">
    <property type="entry name" value="CALCIUM-TRANSPORTING ATPASE"/>
    <property type="match status" value="1"/>
</dbReference>
<dbReference type="PROSITE" id="PS00154">
    <property type="entry name" value="ATPASE_E1_E2"/>
    <property type="match status" value="1"/>
</dbReference>
<dbReference type="GO" id="GO:0016887">
    <property type="term" value="F:ATP hydrolysis activity"/>
    <property type="evidence" value="ECO:0007669"/>
    <property type="project" value="InterPro"/>
</dbReference>
<keyword evidence="5" id="KW-1278">Translocase</keyword>
<feature type="transmembrane region" description="Helical" evidence="8">
    <location>
        <begin position="282"/>
        <end position="304"/>
    </location>
</feature>
<dbReference type="GO" id="GO:0016020">
    <property type="term" value="C:membrane"/>
    <property type="evidence" value="ECO:0007669"/>
    <property type="project" value="UniProtKB-SubCell"/>
</dbReference>
<feature type="transmembrane region" description="Helical" evidence="8">
    <location>
        <begin position="815"/>
        <end position="834"/>
    </location>
</feature>
<dbReference type="InterPro" id="IPR023298">
    <property type="entry name" value="ATPase_P-typ_TM_dom_sf"/>
</dbReference>
<evidence type="ECO:0000313" key="10">
    <source>
        <dbReference type="EMBL" id="OGL82433.1"/>
    </source>
</evidence>
<dbReference type="InterPro" id="IPR036412">
    <property type="entry name" value="HAD-like_sf"/>
</dbReference>
<dbReference type="EMBL" id="MGEK01000022">
    <property type="protein sequence ID" value="OGL82433.1"/>
    <property type="molecule type" value="Genomic_DNA"/>
</dbReference>
<comment type="subcellular location">
    <subcellularLocation>
        <location evidence="1">Membrane</location>
        <topology evidence="1">Multi-pass membrane protein</topology>
    </subcellularLocation>
</comment>
<feature type="transmembrane region" description="Helical" evidence="8">
    <location>
        <begin position="747"/>
        <end position="769"/>
    </location>
</feature>
<dbReference type="Pfam" id="PF00689">
    <property type="entry name" value="Cation_ATPase_C"/>
    <property type="match status" value="1"/>
</dbReference>
<dbReference type="InterPro" id="IPR044492">
    <property type="entry name" value="P_typ_ATPase_HD_dom"/>
</dbReference>
<dbReference type="InterPro" id="IPR023299">
    <property type="entry name" value="ATPase_P-typ_cyto_dom_N"/>
</dbReference>
<dbReference type="InterPro" id="IPR008250">
    <property type="entry name" value="ATPase_P-typ_transduc_dom_A_sf"/>
</dbReference>
<dbReference type="Pfam" id="PF13246">
    <property type="entry name" value="Cation_ATPase"/>
    <property type="match status" value="1"/>
</dbReference>
<dbReference type="NCBIfam" id="TIGR01494">
    <property type="entry name" value="ATPase_P-type"/>
    <property type="match status" value="2"/>
</dbReference>
<evidence type="ECO:0000256" key="3">
    <source>
        <dbReference type="ARBA" id="ARBA00022741"/>
    </source>
</evidence>
<protein>
    <recommendedName>
        <fullName evidence="9">Cation-transporting P-type ATPase N-terminal domain-containing protein</fullName>
    </recommendedName>
</protein>
<evidence type="ECO:0000256" key="7">
    <source>
        <dbReference type="ARBA" id="ARBA00023136"/>
    </source>
</evidence>
<feature type="transmembrane region" description="Helical" evidence="8">
    <location>
        <begin position="249"/>
        <end position="270"/>
    </location>
</feature>
<dbReference type="SUPFAM" id="SSF81660">
    <property type="entry name" value="Metal cation-transporting ATPase, ATP-binding domain N"/>
    <property type="match status" value="1"/>
</dbReference>
<dbReference type="SUPFAM" id="SSF81665">
    <property type="entry name" value="Calcium ATPase, transmembrane domain M"/>
    <property type="match status" value="1"/>
</dbReference>
<organism evidence="10 11">
    <name type="scientific">Candidatus Uhrbacteria bacterium RIFCSPLOWO2_01_FULL_47_25</name>
    <dbReference type="NCBI Taxonomy" id="1802402"/>
    <lineage>
        <taxon>Bacteria</taxon>
        <taxon>Candidatus Uhriibacteriota</taxon>
    </lineage>
</organism>
<dbReference type="SFLD" id="SFLDG00002">
    <property type="entry name" value="C1.7:_P-type_atpase_like"/>
    <property type="match status" value="1"/>
</dbReference>
<dbReference type="InterPro" id="IPR004014">
    <property type="entry name" value="ATPase_P-typ_cation-transptr_N"/>
</dbReference>
<dbReference type="Gene3D" id="3.40.1110.10">
    <property type="entry name" value="Calcium-transporting ATPase, cytoplasmic domain N"/>
    <property type="match status" value="1"/>
</dbReference>
<dbReference type="Gene3D" id="1.20.1110.10">
    <property type="entry name" value="Calcium-transporting ATPase, transmembrane domain"/>
    <property type="match status" value="2"/>
</dbReference>
<dbReference type="PRINTS" id="PR00120">
    <property type="entry name" value="HATPASE"/>
</dbReference>
<keyword evidence="6 8" id="KW-1133">Transmembrane helix</keyword>
<feature type="transmembrane region" description="Helical" evidence="8">
    <location>
        <begin position="90"/>
        <end position="108"/>
    </location>
</feature>
<dbReference type="SUPFAM" id="SSF81653">
    <property type="entry name" value="Calcium ATPase, transduction domain A"/>
    <property type="match status" value="1"/>
</dbReference>
<sequence length="883" mass="96596">MALDRNPNIINWHAVPLETVISNLKTDTASGLTKAEASNRIVAYGRNELPRGHTVTWWEMLFRQFKSPLVYILVIASVFTIWLKEWVDTTVIILSVIVNTLIGFYQEYHANHLLEKLKAIIRVEAFVIRAGGLHHLEAEELVPGDIIELKTGAKVPADSRLIEVHHLEAGEAVLTGESTPVKKNLTVVASEAQIGDRHNMVWMGTTIEQGAGRAVVVATGAKTEIGKLAALTMEAEEETTPLQERLKKLANVISLVVGISALVIFLIGLFEGLGWIDVFTTAVAVAVSAIPEGLVAALSVVLAVSTQRILKRQGLVRRPIAAETLGSVTVICADKTGTLTEGVMKVEKFMPDGPSERPLLCLALANEAVREDINGEYRIHGEATDRAKLEYALNNGLDLTAVNHSYPKRAFLPFDSSVKYIAAFHGDTDAVESIHCFVSGAPEILLAKSNRHGDGRPMLENDRQKIIMDIEALAGEGYRLIGLADRIIKEGVDPDDDEALHRFMTDLTFRGLVAVRDPIRADVKETLRLTRRAGVRVIMVTGDHRLTAMAIGSELGFRSGENNVVDGIELDSYSDEDLAKAIHHIDICVRVNPEHKLRIVRALLKNGEAVAMTGDGVNDAPALKAADIGVAVGSATDVTKEAADLVLLNDGLSTIVGAIREGRVAFDNIKKVTILLLSGSFTAFLLVMASLVLGLPLPLSAVQILWGNLVENGLPNFALAFEPAEPDVMDRRPISRSAPVLDSAGKMIVFGIALLRDFLFIGVFYWYYVHWGGDLAYVRTIIFALLSTDSLFYIFSIKSFHQPLWQENFFDNWYLLFSIGLGFAMMIPAVYLPVMNRFLGTIPLSARDAAVVIGIALLDVCLIEVVKLYYNRRVDTKNAIAVS</sequence>
<dbReference type="Pfam" id="PF00690">
    <property type="entry name" value="Cation_ATPase_N"/>
    <property type="match status" value="1"/>
</dbReference>
<dbReference type="InterPro" id="IPR001757">
    <property type="entry name" value="P_typ_ATPase"/>
</dbReference>
<dbReference type="SFLD" id="SFLDS00003">
    <property type="entry name" value="Haloacid_Dehalogenase"/>
    <property type="match status" value="1"/>
</dbReference>
<dbReference type="GO" id="GO:0005524">
    <property type="term" value="F:ATP binding"/>
    <property type="evidence" value="ECO:0007669"/>
    <property type="project" value="UniProtKB-KW"/>
</dbReference>
<evidence type="ECO:0000313" key="11">
    <source>
        <dbReference type="Proteomes" id="UP000176846"/>
    </source>
</evidence>
<dbReference type="SFLD" id="SFLDF00027">
    <property type="entry name" value="p-type_atpase"/>
    <property type="match status" value="1"/>
</dbReference>
<comment type="caution">
    <text evidence="10">The sequence shown here is derived from an EMBL/GenBank/DDBJ whole genome shotgun (WGS) entry which is preliminary data.</text>
</comment>
<dbReference type="SUPFAM" id="SSF56784">
    <property type="entry name" value="HAD-like"/>
    <property type="match status" value="1"/>
</dbReference>
<dbReference type="InterPro" id="IPR059000">
    <property type="entry name" value="ATPase_P-type_domA"/>
</dbReference>
<feature type="transmembrane region" description="Helical" evidence="8">
    <location>
        <begin position="672"/>
        <end position="695"/>
    </location>
</feature>
<dbReference type="InterPro" id="IPR006068">
    <property type="entry name" value="ATPase_P-typ_cation-transptr_C"/>
</dbReference>
<dbReference type="Pfam" id="PF00122">
    <property type="entry name" value="E1-E2_ATPase"/>
    <property type="match status" value="1"/>
</dbReference>
<name>A0A1F7UVW7_9BACT</name>
<accession>A0A1F7UVW7</accession>
<reference evidence="10 11" key="1">
    <citation type="journal article" date="2016" name="Nat. Commun.">
        <title>Thousands of microbial genomes shed light on interconnected biogeochemical processes in an aquifer system.</title>
        <authorList>
            <person name="Anantharaman K."/>
            <person name="Brown C.T."/>
            <person name="Hug L.A."/>
            <person name="Sharon I."/>
            <person name="Castelle C.J."/>
            <person name="Probst A.J."/>
            <person name="Thomas B.C."/>
            <person name="Singh A."/>
            <person name="Wilkins M.J."/>
            <person name="Karaoz U."/>
            <person name="Brodie E.L."/>
            <person name="Williams K.H."/>
            <person name="Hubbard S.S."/>
            <person name="Banfield J.F."/>
        </authorList>
    </citation>
    <scope>NUCLEOTIDE SEQUENCE [LARGE SCALE GENOMIC DNA]</scope>
</reference>
<evidence type="ECO:0000256" key="5">
    <source>
        <dbReference type="ARBA" id="ARBA00022967"/>
    </source>
</evidence>
<dbReference type="Gene3D" id="2.70.150.10">
    <property type="entry name" value="Calcium-transporting ATPase, cytoplasmic transduction domain A"/>
    <property type="match status" value="1"/>
</dbReference>
<evidence type="ECO:0000256" key="2">
    <source>
        <dbReference type="ARBA" id="ARBA00022692"/>
    </source>
</evidence>
<evidence type="ECO:0000256" key="1">
    <source>
        <dbReference type="ARBA" id="ARBA00004141"/>
    </source>
</evidence>
<evidence type="ECO:0000256" key="8">
    <source>
        <dbReference type="SAM" id="Phobius"/>
    </source>
</evidence>
<dbReference type="AlphaFoldDB" id="A0A1F7UVW7"/>
<evidence type="ECO:0000259" key="9">
    <source>
        <dbReference type="SMART" id="SM00831"/>
    </source>
</evidence>